<dbReference type="EMBL" id="KZ819602">
    <property type="protein sequence ID" value="PWN37324.1"/>
    <property type="molecule type" value="Genomic_DNA"/>
</dbReference>
<feature type="signal peptide" evidence="1">
    <location>
        <begin position="1"/>
        <end position="18"/>
    </location>
</feature>
<dbReference type="GeneID" id="37018699"/>
<reference evidence="2 3" key="1">
    <citation type="journal article" date="2018" name="Mol. Biol. Evol.">
        <title>Broad Genomic Sampling Reveals a Smut Pathogenic Ancestry of the Fungal Clade Ustilaginomycotina.</title>
        <authorList>
            <person name="Kijpornyongpan T."/>
            <person name="Mondo S.J."/>
            <person name="Barry K."/>
            <person name="Sandor L."/>
            <person name="Lee J."/>
            <person name="Lipzen A."/>
            <person name="Pangilinan J."/>
            <person name="LaButti K."/>
            <person name="Hainaut M."/>
            <person name="Henrissat B."/>
            <person name="Grigoriev I.V."/>
            <person name="Spatafora J.W."/>
            <person name="Aime M.C."/>
        </authorList>
    </citation>
    <scope>NUCLEOTIDE SEQUENCE [LARGE SCALE GENOMIC DNA]</scope>
    <source>
        <strain evidence="2 3">MCA 3882</strain>
    </source>
</reference>
<keyword evidence="1" id="KW-0732">Signal</keyword>
<sequence length="100" mass="11296">MFCLTLSFIIGLTQECKSDGHEHANGNTCGHNNYTDSQISSRRNCFTIQSYNSLSPPVKRDVAAEFSIDKRAEYSKYIEEIRTEVAETLEKRDISEPSDG</sequence>
<evidence type="ECO:0000313" key="3">
    <source>
        <dbReference type="Proteomes" id="UP000245771"/>
    </source>
</evidence>
<accession>A0A316VJC3</accession>
<organism evidence="2 3">
    <name type="scientific">Meira miltonrushii</name>
    <dbReference type="NCBI Taxonomy" id="1280837"/>
    <lineage>
        <taxon>Eukaryota</taxon>
        <taxon>Fungi</taxon>
        <taxon>Dikarya</taxon>
        <taxon>Basidiomycota</taxon>
        <taxon>Ustilaginomycotina</taxon>
        <taxon>Exobasidiomycetes</taxon>
        <taxon>Exobasidiales</taxon>
        <taxon>Brachybasidiaceae</taxon>
        <taxon>Meira</taxon>
    </lineage>
</organism>
<feature type="chain" id="PRO_5016343850" evidence="1">
    <location>
        <begin position="19"/>
        <end position="100"/>
    </location>
</feature>
<gene>
    <name evidence="2" type="ORF">FA14DRAFT_13072</name>
</gene>
<evidence type="ECO:0000313" key="2">
    <source>
        <dbReference type="EMBL" id="PWN37324.1"/>
    </source>
</evidence>
<protein>
    <submittedName>
        <fullName evidence="2">Uncharacterized protein</fullName>
    </submittedName>
</protein>
<keyword evidence="3" id="KW-1185">Reference proteome</keyword>
<dbReference type="InParanoid" id="A0A316VJC3"/>
<proteinExistence type="predicted"/>
<dbReference type="RefSeq" id="XP_025357626.1">
    <property type="nucleotide sequence ID" value="XM_025496918.1"/>
</dbReference>
<dbReference type="Proteomes" id="UP000245771">
    <property type="component" value="Unassembled WGS sequence"/>
</dbReference>
<dbReference type="AlphaFoldDB" id="A0A316VJC3"/>
<name>A0A316VJC3_9BASI</name>
<evidence type="ECO:0000256" key="1">
    <source>
        <dbReference type="SAM" id="SignalP"/>
    </source>
</evidence>